<feature type="region of interest" description="Disordered" evidence="1">
    <location>
        <begin position="53"/>
        <end position="80"/>
    </location>
</feature>
<comment type="caution">
    <text evidence="2">The sequence shown here is derived from an EMBL/GenBank/DDBJ whole genome shotgun (WGS) entry which is preliminary data.</text>
</comment>
<feature type="region of interest" description="Disordered" evidence="1">
    <location>
        <begin position="134"/>
        <end position="155"/>
    </location>
</feature>
<gene>
    <name evidence="2" type="ORF">F2Q69_00023125</name>
</gene>
<sequence>MAAHTKDTMHATEDDEDYEEERATEYRAILDEEDKLLHYSSWKRNAPSIDRTVPTSIDTHPHQTSRKRASTDMASYPSIDTGVDHVREGGYSISSWADDHHHESYAVETSIHEPGADKIHEGFTYEELINMQRRDEEEQHRAEASGTRFSHPIDRANCGNQNSHCRFSVKLGKIETLNFKKVPDFLRKHTKYERGKAN</sequence>
<dbReference type="Proteomes" id="UP000712600">
    <property type="component" value="Unassembled WGS sequence"/>
</dbReference>
<feature type="compositionally biased region" description="Basic and acidic residues" evidence="1">
    <location>
        <begin position="1"/>
        <end position="12"/>
    </location>
</feature>
<dbReference type="EMBL" id="QGKX02001290">
    <property type="protein sequence ID" value="KAF3540667.1"/>
    <property type="molecule type" value="Genomic_DNA"/>
</dbReference>
<dbReference type="AlphaFoldDB" id="A0A8S9QEH5"/>
<evidence type="ECO:0000256" key="1">
    <source>
        <dbReference type="SAM" id="MobiDB-lite"/>
    </source>
</evidence>
<feature type="compositionally biased region" description="Basic and acidic residues" evidence="1">
    <location>
        <begin position="134"/>
        <end position="143"/>
    </location>
</feature>
<protein>
    <submittedName>
        <fullName evidence="2">Uncharacterized protein</fullName>
    </submittedName>
</protein>
<evidence type="ECO:0000313" key="3">
    <source>
        <dbReference type="Proteomes" id="UP000712600"/>
    </source>
</evidence>
<accession>A0A8S9QEH5</accession>
<organism evidence="2 3">
    <name type="scientific">Brassica cretica</name>
    <name type="common">Mustard</name>
    <dbReference type="NCBI Taxonomy" id="69181"/>
    <lineage>
        <taxon>Eukaryota</taxon>
        <taxon>Viridiplantae</taxon>
        <taxon>Streptophyta</taxon>
        <taxon>Embryophyta</taxon>
        <taxon>Tracheophyta</taxon>
        <taxon>Spermatophyta</taxon>
        <taxon>Magnoliopsida</taxon>
        <taxon>eudicotyledons</taxon>
        <taxon>Gunneridae</taxon>
        <taxon>Pentapetalae</taxon>
        <taxon>rosids</taxon>
        <taxon>malvids</taxon>
        <taxon>Brassicales</taxon>
        <taxon>Brassicaceae</taxon>
        <taxon>Brassiceae</taxon>
        <taxon>Brassica</taxon>
    </lineage>
</organism>
<reference evidence="2" key="1">
    <citation type="submission" date="2019-12" db="EMBL/GenBank/DDBJ databases">
        <title>Genome sequencing and annotation of Brassica cretica.</title>
        <authorList>
            <person name="Studholme D.J."/>
            <person name="Sarris P."/>
        </authorList>
    </citation>
    <scope>NUCLEOTIDE SEQUENCE</scope>
    <source>
        <strain evidence="2">PFS-109/04</strain>
        <tissue evidence="2">Leaf</tissue>
    </source>
</reference>
<name>A0A8S9QEH5_BRACR</name>
<feature type="region of interest" description="Disordered" evidence="1">
    <location>
        <begin position="1"/>
        <end position="23"/>
    </location>
</feature>
<proteinExistence type="predicted"/>
<evidence type="ECO:0000313" key="2">
    <source>
        <dbReference type="EMBL" id="KAF3540667.1"/>
    </source>
</evidence>